<feature type="transmembrane region" description="Helical" evidence="5">
    <location>
        <begin position="87"/>
        <end position="108"/>
    </location>
</feature>
<dbReference type="Proteomes" id="UP000249066">
    <property type="component" value="Unassembled WGS sequence"/>
</dbReference>
<evidence type="ECO:0000256" key="5">
    <source>
        <dbReference type="SAM" id="Phobius"/>
    </source>
</evidence>
<protein>
    <submittedName>
        <fullName evidence="7">Fatty acid hydroxylase</fullName>
    </submittedName>
</protein>
<dbReference type="GO" id="GO:0016020">
    <property type="term" value="C:membrane"/>
    <property type="evidence" value="ECO:0007669"/>
    <property type="project" value="UniProtKB-SubCell"/>
</dbReference>
<evidence type="ECO:0000256" key="4">
    <source>
        <dbReference type="ARBA" id="ARBA00023136"/>
    </source>
</evidence>
<keyword evidence="2 5" id="KW-0812">Transmembrane</keyword>
<feature type="transmembrane region" description="Helical" evidence="5">
    <location>
        <begin position="216"/>
        <end position="237"/>
    </location>
</feature>
<name>A0A2W5AAX2_9SPHN</name>
<keyword evidence="4 5" id="KW-0472">Membrane</keyword>
<feature type="transmembrane region" description="Helical" evidence="5">
    <location>
        <begin position="128"/>
        <end position="151"/>
    </location>
</feature>
<feature type="transmembrane region" description="Helical" evidence="5">
    <location>
        <begin position="28"/>
        <end position="51"/>
    </location>
</feature>
<dbReference type="InterPro" id="IPR006694">
    <property type="entry name" value="Fatty_acid_hydroxylase"/>
</dbReference>
<reference evidence="7 8" key="1">
    <citation type="submission" date="2017-08" db="EMBL/GenBank/DDBJ databases">
        <title>Infants hospitalized years apart are colonized by the same room-sourced microbial strains.</title>
        <authorList>
            <person name="Brooks B."/>
            <person name="Olm M.R."/>
            <person name="Firek B.A."/>
            <person name="Baker R."/>
            <person name="Thomas B.C."/>
            <person name="Morowitz M.J."/>
            <person name="Banfield J.F."/>
        </authorList>
    </citation>
    <scope>NUCLEOTIDE SEQUENCE [LARGE SCALE GENOMIC DNA]</scope>
    <source>
        <strain evidence="7">S2_018_000_R2_101</strain>
    </source>
</reference>
<evidence type="ECO:0000313" key="8">
    <source>
        <dbReference type="Proteomes" id="UP000249066"/>
    </source>
</evidence>
<keyword evidence="3 5" id="KW-1133">Transmembrane helix</keyword>
<dbReference type="AlphaFoldDB" id="A0A2W5AAX2"/>
<dbReference type="PANTHER" id="PTHR11863">
    <property type="entry name" value="STEROL DESATURASE"/>
    <property type="match status" value="1"/>
</dbReference>
<evidence type="ECO:0000256" key="1">
    <source>
        <dbReference type="ARBA" id="ARBA00004370"/>
    </source>
</evidence>
<dbReference type="InterPro" id="IPR050307">
    <property type="entry name" value="Sterol_Desaturase_Related"/>
</dbReference>
<sequence length="330" mass="35764">MQAAIASIFQTMHPIAEAVVGRAAAMFLSPASLLSVQAMGCALLIALIFTVSRRRRDRPLRLRVIRKALFPRRLIASRSGRADIKMFLFNALAATSLFGWAIISAGSVYRGVGLMLTALFGSAPAAPIPHWLGMGIATITLFLAFEFAYWLDHFLSHKIPLLWHFHKVHHSAESLSPLTNYRIHPVNSVIFINIVALVTGSAGAALTFLLGGEPGLLTIGGVNILLVASTWLLTHLLHTHLWIAFRGPAGRLFQSPAHHQLHHSSAPAHHDCNFGASLALFDWLFGTLIIPPRKRPDFLFGVTGETPPVFAQAAGASPAAAPALKRRTLS</sequence>
<dbReference type="GO" id="GO:0008610">
    <property type="term" value="P:lipid biosynthetic process"/>
    <property type="evidence" value="ECO:0007669"/>
    <property type="project" value="InterPro"/>
</dbReference>
<dbReference type="EMBL" id="QFNN01000030">
    <property type="protein sequence ID" value="PZO90337.1"/>
    <property type="molecule type" value="Genomic_DNA"/>
</dbReference>
<evidence type="ECO:0000259" key="6">
    <source>
        <dbReference type="Pfam" id="PF04116"/>
    </source>
</evidence>
<evidence type="ECO:0000256" key="2">
    <source>
        <dbReference type="ARBA" id="ARBA00022692"/>
    </source>
</evidence>
<gene>
    <name evidence="7" type="ORF">DI623_07045</name>
</gene>
<dbReference type="GO" id="GO:0005506">
    <property type="term" value="F:iron ion binding"/>
    <property type="evidence" value="ECO:0007669"/>
    <property type="project" value="InterPro"/>
</dbReference>
<accession>A0A2W5AAX2</accession>
<comment type="caution">
    <text evidence="7">The sequence shown here is derived from an EMBL/GenBank/DDBJ whole genome shotgun (WGS) entry which is preliminary data.</text>
</comment>
<feature type="domain" description="Fatty acid hydroxylase" evidence="6">
    <location>
        <begin position="139"/>
        <end position="287"/>
    </location>
</feature>
<organism evidence="7 8">
    <name type="scientific">Sphingomonas sanxanigenens</name>
    <dbReference type="NCBI Taxonomy" id="397260"/>
    <lineage>
        <taxon>Bacteria</taxon>
        <taxon>Pseudomonadati</taxon>
        <taxon>Pseudomonadota</taxon>
        <taxon>Alphaproteobacteria</taxon>
        <taxon>Sphingomonadales</taxon>
        <taxon>Sphingomonadaceae</taxon>
        <taxon>Sphingomonas</taxon>
    </lineage>
</organism>
<dbReference type="GO" id="GO:0016491">
    <property type="term" value="F:oxidoreductase activity"/>
    <property type="evidence" value="ECO:0007669"/>
    <property type="project" value="InterPro"/>
</dbReference>
<comment type="subcellular location">
    <subcellularLocation>
        <location evidence="1">Membrane</location>
    </subcellularLocation>
</comment>
<feature type="transmembrane region" description="Helical" evidence="5">
    <location>
        <begin position="189"/>
        <end position="210"/>
    </location>
</feature>
<dbReference type="Pfam" id="PF04116">
    <property type="entry name" value="FA_hydroxylase"/>
    <property type="match status" value="1"/>
</dbReference>
<proteinExistence type="predicted"/>
<evidence type="ECO:0000256" key="3">
    <source>
        <dbReference type="ARBA" id="ARBA00022989"/>
    </source>
</evidence>
<evidence type="ECO:0000313" key="7">
    <source>
        <dbReference type="EMBL" id="PZO90337.1"/>
    </source>
</evidence>